<comment type="caution">
    <text evidence="1">The sequence shown here is derived from an EMBL/GenBank/DDBJ whole genome shotgun (WGS) entry which is preliminary data.</text>
</comment>
<dbReference type="Proteomes" id="UP000078250">
    <property type="component" value="Unassembled WGS sequence"/>
</dbReference>
<dbReference type="GO" id="GO:0005506">
    <property type="term" value="F:iron ion binding"/>
    <property type="evidence" value="ECO:0007669"/>
    <property type="project" value="InterPro"/>
</dbReference>
<dbReference type="Gene3D" id="1.10.630.10">
    <property type="entry name" value="Cytochrome P450"/>
    <property type="match status" value="1"/>
</dbReference>
<dbReference type="GO" id="GO:0016705">
    <property type="term" value="F:oxidoreductase activity, acting on paired donors, with incorporation or reduction of molecular oxygen"/>
    <property type="evidence" value="ECO:0007669"/>
    <property type="project" value="InterPro"/>
</dbReference>
<name>A0AAJ3HRJ3_PROHU</name>
<dbReference type="EMBL" id="LXEV01000027">
    <property type="protein sequence ID" value="OAT46136.1"/>
    <property type="molecule type" value="Genomic_DNA"/>
</dbReference>
<proteinExistence type="predicted"/>
<dbReference type="RefSeq" id="WP_064720344.1">
    <property type="nucleotide sequence ID" value="NZ_LXEV01000027.1"/>
</dbReference>
<dbReference type="InterPro" id="IPR017972">
    <property type="entry name" value="Cyt_P450_CS"/>
</dbReference>
<sequence length="319" mass="36468">MSKCPLNTSSLNKLKKYLNHNNYRVRPEETPVPKIIQHSFLGDIFSKLIRMRDDEKRVPVKQALTQALNSYTYDAIFNITQNVAKQNLPKTITAEGLNTFLATLPVYVLGTLLGYKPEQWQQLAYDAHHFSCTVLSLHIKPYEISAQIESAERLYSQIEQQNGELFVLFSQYAQQHKIVDKSLLISNLMGLFFQISDSTTALIGLTLIETQKGTEQTISSLIEKVLNEIVPIKQTKRFKSQNNSVDEIAIPLLTRDGALPFGYGKHRCPGEHIARAMGCSAVKFILQQKYNKDYFTHYRWKTSTNAQILLFYLKQELSS</sequence>
<keyword evidence="1" id="KW-0560">Oxidoreductase</keyword>
<evidence type="ECO:0000313" key="2">
    <source>
        <dbReference type="Proteomes" id="UP000078250"/>
    </source>
</evidence>
<dbReference type="InterPro" id="IPR036396">
    <property type="entry name" value="Cyt_P450_sf"/>
</dbReference>
<dbReference type="PROSITE" id="PS00086">
    <property type="entry name" value="CYTOCHROME_P450"/>
    <property type="match status" value="1"/>
</dbReference>
<accession>A0AAJ3HRJ3</accession>
<protein>
    <submittedName>
        <fullName evidence="1">Cytochrome P450</fullName>
        <ecNumber evidence="1">1.14.-.-</ecNumber>
    </submittedName>
</protein>
<gene>
    <name evidence="1" type="ORF">M997_2391</name>
</gene>
<reference evidence="1 2" key="1">
    <citation type="submission" date="2016-04" db="EMBL/GenBank/DDBJ databases">
        <title>ATOL: Assembling a taxonomically balanced genome-scale reconstruction of the evolutionary history of the Enterobacteriaceae.</title>
        <authorList>
            <person name="Plunkett G.III."/>
            <person name="Neeno-Eckwall E.C."/>
            <person name="Glasner J.D."/>
            <person name="Perna N.T."/>
        </authorList>
    </citation>
    <scope>NUCLEOTIDE SEQUENCE [LARGE SCALE GENOMIC DNA]</scope>
    <source>
        <strain evidence="1 2">ATCC 700826</strain>
    </source>
</reference>
<dbReference type="EC" id="1.14.-.-" evidence="1"/>
<keyword evidence="2" id="KW-1185">Reference proteome</keyword>
<dbReference type="GO" id="GO:0004497">
    <property type="term" value="F:monooxygenase activity"/>
    <property type="evidence" value="ECO:0007669"/>
    <property type="project" value="InterPro"/>
</dbReference>
<organism evidence="1 2">
    <name type="scientific">Proteus hauseri ATCC 700826</name>
    <dbReference type="NCBI Taxonomy" id="1354271"/>
    <lineage>
        <taxon>Bacteria</taxon>
        <taxon>Pseudomonadati</taxon>
        <taxon>Pseudomonadota</taxon>
        <taxon>Gammaproteobacteria</taxon>
        <taxon>Enterobacterales</taxon>
        <taxon>Morganellaceae</taxon>
        <taxon>Proteus</taxon>
    </lineage>
</organism>
<dbReference type="GO" id="GO:0020037">
    <property type="term" value="F:heme binding"/>
    <property type="evidence" value="ECO:0007669"/>
    <property type="project" value="InterPro"/>
</dbReference>
<dbReference type="AlphaFoldDB" id="A0AAJ3HRJ3"/>
<evidence type="ECO:0000313" key="1">
    <source>
        <dbReference type="EMBL" id="OAT46136.1"/>
    </source>
</evidence>
<dbReference type="SUPFAM" id="SSF48264">
    <property type="entry name" value="Cytochrome P450"/>
    <property type="match status" value="1"/>
</dbReference>